<dbReference type="EMBL" id="RXGB01057835">
    <property type="protein sequence ID" value="TMW80437.1"/>
    <property type="molecule type" value="Genomic_DNA"/>
</dbReference>
<dbReference type="AlphaFoldDB" id="A0A6N2ADM4"/>
<evidence type="ECO:0000313" key="1">
    <source>
        <dbReference type="EMBL" id="TMW80437.1"/>
    </source>
</evidence>
<protein>
    <submittedName>
        <fullName evidence="1">Uncharacterized protein</fullName>
    </submittedName>
</protein>
<reference evidence="1" key="1">
    <citation type="submission" date="2019-05" db="EMBL/GenBank/DDBJ databases">
        <title>The de novo reference genome and transcriptome assemblies of the wild tomato species Solanum chilense.</title>
        <authorList>
            <person name="Stam R."/>
            <person name="Nosenko T."/>
            <person name="Hoerger A.C."/>
            <person name="Stephan W."/>
            <person name="Seidel M.A."/>
            <person name="Kuhn J.M.M."/>
            <person name="Haberer G."/>
            <person name="Tellier A."/>
        </authorList>
    </citation>
    <scope>NUCLEOTIDE SEQUENCE</scope>
    <source>
        <tissue evidence="1">Mature leaves</tissue>
    </source>
</reference>
<proteinExistence type="predicted"/>
<accession>A0A6N2ADM4</accession>
<sequence length="242" mass="27874">MNNQGVNTDTGGGDRVFAPQRVVDPCDFSMAQYWQHNQHQFLSHQDVNINSSSAYELLQHQNEVYPTNDLNQHQYMSHQGGHTDICSLDELFAQWSAFIKDQSYDQHQLMIPQGGNINTSNAHELLPQQNDIEPMDALMMQEQHFDQHKLMSHQGVRTNTNGGDRLFSQQSGVEKSYLSMTQGKRQELLPQQNDSDALITQDQHHDQHQFMCYQGVNSDTYYADDSFFSDFSIEELQELLDN</sequence>
<comment type="caution">
    <text evidence="1">The sequence shown here is derived from an EMBL/GenBank/DDBJ whole genome shotgun (WGS) entry which is preliminary data.</text>
</comment>
<name>A0A6N2ADM4_SOLCI</name>
<gene>
    <name evidence="1" type="ORF">EJD97_020124</name>
</gene>
<organism evidence="1">
    <name type="scientific">Solanum chilense</name>
    <name type="common">Tomato</name>
    <name type="synonym">Lycopersicon chilense</name>
    <dbReference type="NCBI Taxonomy" id="4083"/>
    <lineage>
        <taxon>Eukaryota</taxon>
        <taxon>Viridiplantae</taxon>
        <taxon>Streptophyta</taxon>
        <taxon>Embryophyta</taxon>
        <taxon>Tracheophyta</taxon>
        <taxon>Spermatophyta</taxon>
        <taxon>Magnoliopsida</taxon>
        <taxon>eudicotyledons</taxon>
        <taxon>Gunneridae</taxon>
        <taxon>Pentapetalae</taxon>
        <taxon>asterids</taxon>
        <taxon>lamiids</taxon>
        <taxon>Solanales</taxon>
        <taxon>Solanaceae</taxon>
        <taxon>Solanoideae</taxon>
        <taxon>Solaneae</taxon>
        <taxon>Solanum</taxon>
        <taxon>Solanum subgen. Lycopersicon</taxon>
    </lineage>
</organism>